<keyword evidence="5" id="KW-1185">Reference proteome</keyword>
<dbReference type="GO" id="GO:0016787">
    <property type="term" value="F:hydrolase activity"/>
    <property type="evidence" value="ECO:0007669"/>
    <property type="project" value="UniProtKB-KW"/>
</dbReference>
<keyword evidence="1" id="KW-0624">Polysaccharide degradation</keyword>
<evidence type="ECO:0000256" key="1">
    <source>
        <dbReference type="RuleBase" id="RU361186"/>
    </source>
</evidence>
<feature type="transmembrane region" description="Helical" evidence="3">
    <location>
        <begin position="30"/>
        <end position="54"/>
    </location>
</feature>
<dbReference type="PANTHER" id="PTHR34876:SF4">
    <property type="entry name" value="1,4-BETA-D-GLUCAN CELLOBIOHYDROLASE C-RELATED"/>
    <property type="match status" value="1"/>
</dbReference>
<dbReference type="InterPro" id="IPR016288">
    <property type="entry name" value="Beta_cellobiohydrolase"/>
</dbReference>
<organism evidence="4 5">
    <name type="scientific">Microbacterium schleiferi</name>
    <dbReference type="NCBI Taxonomy" id="69362"/>
    <lineage>
        <taxon>Bacteria</taxon>
        <taxon>Bacillati</taxon>
        <taxon>Actinomycetota</taxon>
        <taxon>Actinomycetes</taxon>
        <taxon>Micrococcales</taxon>
        <taxon>Microbacteriaceae</taxon>
        <taxon>Microbacterium</taxon>
    </lineage>
</organism>
<keyword evidence="1" id="KW-0136">Cellulose degradation</keyword>
<sequence length="356" mass="37475">MPSRRAHVVQEQPESAAARPESQPKILPGWAIATIVSVGVVLVAAIAATVWMFLNHWVRDLTATAPAVGTTIIAPEESKAALALPGLAEGTDEFAATDYLAAQPTAYWLTPEIDPVSEIGARMTNLLSEARTQGKALAIVVYGLPERDCSAGLSAGGLDDAAYAEWTQIIGEALHSAPDIQKTVVLEPDSLALAPECGNTAERTEQLRNAITRLASTNTWIYVDGGHSTWLPASQMAELINGIGMNDVIRGFATNVSNYNDTAIEFDYAHQLSGLTGGLHAIVDTSRNGAGSNGEWCNPPGRLIGAPGGTYGDDVVDTNLWIKPPGESDGTCNGGPVAGAWWPQSAVELTRNVTLP</sequence>
<dbReference type="EC" id="3.2.1.-" evidence="1"/>
<dbReference type="EMBL" id="JAZHOV010000002">
    <property type="protein sequence ID" value="MEF2254074.1"/>
    <property type="molecule type" value="Genomic_DNA"/>
</dbReference>
<comment type="caution">
    <text evidence="4">The sequence shown here is derived from an EMBL/GenBank/DDBJ whole genome shotgun (WGS) entry which is preliminary data.</text>
</comment>
<keyword evidence="1 4" id="KW-0378">Hydrolase</keyword>
<proteinExistence type="inferred from homology"/>
<keyword evidence="3" id="KW-0812">Transmembrane</keyword>
<accession>A0ABU7V317</accession>
<evidence type="ECO:0000313" key="5">
    <source>
        <dbReference type="Proteomes" id="UP001351900"/>
    </source>
</evidence>
<name>A0ABU7V317_9MICO</name>
<dbReference type="RefSeq" id="WP_228177291.1">
    <property type="nucleotide sequence ID" value="NZ_BAAAUO010000005.1"/>
</dbReference>
<evidence type="ECO:0000256" key="2">
    <source>
        <dbReference type="SAM" id="MobiDB-lite"/>
    </source>
</evidence>
<keyword evidence="1" id="KW-0119">Carbohydrate metabolism</keyword>
<keyword evidence="3" id="KW-1133">Transmembrane helix</keyword>
<dbReference type="Gene3D" id="3.20.20.40">
    <property type="entry name" value="1, 4-beta cellobiohydrolase"/>
    <property type="match status" value="1"/>
</dbReference>
<dbReference type="PRINTS" id="PR00733">
    <property type="entry name" value="GLHYDRLASE6"/>
</dbReference>
<keyword evidence="3" id="KW-0472">Membrane</keyword>
<dbReference type="Pfam" id="PF01341">
    <property type="entry name" value="Glyco_hydro_6"/>
    <property type="match status" value="1"/>
</dbReference>
<protein>
    <recommendedName>
        <fullName evidence="1">Glucanase</fullName>
        <ecNumber evidence="1">3.2.1.-</ecNumber>
    </recommendedName>
</protein>
<evidence type="ECO:0000313" key="4">
    <source>
        <dbReference type="EMBL" id="MEF2254074.1"/>
    </source>
</evidence>
<feature type="region of interest" description="Disordered" evidence="2">
    <location>
        <begin position="1"/>
        <end position="21"/>
    </location>
</feature>
<reference evidence="4 5" key="1">
    <citation type="submission" date="2024-01" db="EMBL/GenBank/DDBJ databases">
        <title>the genome sequence of strain Microbacterium schleiferi NBRC 15075.</title>
        <authorList>
            <person name="Ding Y."/>
            <person name="Zhang G."/>
        </authorList>
    </citation>
    <scope>NUCLEOTIDE SEQUENCE [LARGE SCALE GENOMIC DNA]</scope>
    <source>
        <strain evidence="4 5">NBRC 15075</strain>
    </source>
</reference>
<keyword evidence="1" id="KW-0326">Glycosidase</keyword>
<gene>
    <name evidence="4" type="ORF">V2V91_02840</name>
</gene>
<dbReference type="InterPro" id="IPR036434">
    <property type="entry name" value="Beta_cellobiohydrolase_sf"/>
</dbReference>
<dbReference type="Proteomes" id="UP001351900">
    <property type="component" value="Unassembled WGS sequence"/>
</dbReference>
<comment type="similarity">
    <text evidence="1">Belongs to the glycosyl hydrolase family 6.</text>
</comment>
<dbReference type="SUPFAM" id="SSF51989">
    <property type="entry name" value="Glycosyl hydrolases family 6, cellulases"/>
    <property type="match status" value="1"/>
</dbReference>
<evidence type="ECO:0000256" key="3">
    <source>
        <dbReference type="SAM" id="Phobius"/>
    </source>
</evidence>
<dbReference type="PANTHER" id="PTHR34876">
    <property type="match status" value="1"/>
</dbReference>